<comment type="caution">
    <text evidence="1">The sequence shown here is derived from an EMBL/GenBank/DDBJ whole genome shotgun (WGS) entry which is preliminary data.</text>
</comment>
<dbReference type="Proteomes" id="UP001189429">
    <property type="component" value="Unassembled WGS sequence"/>
</dbReference>
<protein>
    <submittedName>
        <fullName evidence="1">Uncharacterized protein</fullName>
    </submittedName>
</protein>
<reference evidence="1" key="1">
    <citation type="submission" date="2023-10" db="EMBL/GenBank/DDBJ databases">
        <authorList>
            <person name="Chen Y."/>
            <person name="Shah S."/>
            <person name="Dougan E. K."/>
            <person name="Thang M."/>
            <person name="Chan C."/>
        </authorList>
    </citation>
    <scope>NUCLEOTIDE SEQUENCE [LARGE SCALE GENOMIC DNA]</scope>
</reference>
<name>A0ABN9Q0W8_9DINO</name>
<organism evidence="1 2">
    <name type="scientific">Prorocentrum cordatum</name>
    <dbReference type="NCBI Taxonomy" id="2364126"/>
    <lineage>
        <taxon>Eukaryota</taxon>
        <taxon>Sar</taxon>
        <taxon>Alveolata</taxon>
        <taxon>Dinophyceae</taxon>
        <taxon>Prorocentrales</taxon>
        <taxon>Prorocentraceae</taxon>
        <taxon>Prorocentrum</taxon>
    </lineage>
</organism>
<gene>
    <name evidence="1" type="ORF">PCOR1329_LOCUS7769</name>
</gene>
<evidence type="ECO:0000313" key="2">
    <source>
        <dbReference type="Proteomes" id="UP001189429"/>
    </source>
</evidence>
<sequence length="100" mass="11853">MNVVLSRPWMNVQLYMSGLTNLTMMSNTPRCLRILGVMRRCVVSVFVLMLMRWLSHWFPRRGIAIRRLTTHCTTSFYTMSVYTRMHRLLTDSTMKSCLLM</sequence>
<accession>A0ABN9Q0W8</accession>
<proteinExistence type="predicted"/>
<evidence type="ECO:0000313" key="1">
    <source>
        <dbReference type="EMBL" id="CAK0799257.1"/>
    </source>
</evidence>
<keyword evidence="2" id="KW-1185">Reference proteome</keyword>
<dbReference type="EMBL" id="CAUYUJ010002113">
    <property type="protein sequence ID" value="CAK0799257.1"/>
    <property type="molecule type" value="Genomic_DNA"/>
</dbReference>